<accession>A0A433SFQ4</accession>
<evidence type="ECO:0000313" key="2">
    <source>
        <dbReference type="EMBL" id="RUS67581.1"/>
    </source>
</evidence>
<dbReference type="EMBL" id="PQSP01000001">
    <property type="protein sequence ID" value="RUS67581.1"/>
    <property type="molecule type" value="Genomic_DNA"/>
</dbReference>
<dbReference type="PROSITE" id="PS51257">
    <property type="entry name" value="PROKAR_LIPOPROTEIN"/>
    <property type="match status" value="1"/>
</dbReference>
<reference evidence="2 3" key="1">
    <citation type="submission" date="2018-01" db="EMBL/GenBank/DDBJ databases">
        <title>Saezia sanguinis gen. nov., sp. nov., in the order Burkholderiales isolated from human blood.</title>
        <authorList>
            <person name="Medina-Pascual M.J."/>
            <person name="Valdezate S."/>
            <person name="Monzon S."/>
            <person name="Cuesta I."/>
            <person name="Carrasco G."/>
            <person name="Villalon P."/>
            <person name="Saez-Nieto J.A."/>
        </authorList>
    </citation>
    <scope>NUCLEOTIDE SEQUENCE [LARGE SCALE GENOMIC DNA]</scope>
    <source>
        <strain evidence="2 3">CNM695-12</strain>
    </source>
</reference>
<keyword evidence="1" id="KW-0472">Membrane</keyword>
<sequence length="44" mass="4529">MGRFERAVHGEHGKGLHAAGLGIALLFGGCFISSLVHRTIAAGL</sequence>
<dbReference type="Proteomes" id="UP000286947">
    <property type="component" value="Unassembled WGS sequence"/>
</dbReference>
<comment type="caution">
    <text evidence="2">The sequence shown here is derived from an EMBL/GenBank/DDBJ whole genome shotgun (WGS) entry which is preliminary data.</text>
</comment>
<feature type="transmembrane region" description="Helical" evidence="1">
    <location>
        <begin position="16"/>
        <end position="36"/>
    </location>
</feature>
<protein>
    <recommendedName>
        <fullName evidence="4">Lipoprotein</fullName>
    </recommendedName>
</protein>
<gene>
    <name evidence="2" type="ORF">CUZ56_00055</name>
</gene>
<organism evidence="2 3">
    <name type="scientific">Saezia sanguinis</name>
    <dbReference type="NCBI Taxonomy" id="1965230"/>
    <lineage>
        <taxon>Bacteria</taxon>
        <taxon>Pseudomonadati</taxon>
        <taxon>Pseudomonadota</taxon>
        <taxon>Betaproteobacteria</taxon>
        <taxon>Burkholderiales</taxon>
        <taxon>Saeziaceae</taxon>
        <taxon>Saezia</taxon>
    </lineage>
</organism>
<evidence type="ECO:0008006" key="4">
    <source>
        <dbReference type="Google" id="ProtNLM"/>
    </source>
</evidence>
<keyword evidence="1" id="KW-1133">Transmembrane helix</keyword>
<keyword evidence="3" id="KW-1185">Reference proteome</keyword>
<proteinExistence type="predicted"/>
<name>A0A433SFQ4_9BURK</name>
<dbReference type="AlphaFoldDB" id="A0A433SFQ4"/>
<keyword evidence="1" id="KW-0812">Transmembrane</keyword>
<evidence type="ECO:0000313" key="3">
    <source>
        <dbReference type="Proteomes" id="UP000286947"/>
    </source>
</evidence>
<evidence type="ECO:0000256" key="1">
    <source>
        <dbReference type="SAM" id="Phobius"/>
    </source>
</evidence>